<keyword evidence="3" id="KW-1185">Reference proteome</keyword>
<protein>
    <submittedName>
        <fullName evidence="2">Uncharacterized protein</fullName>
    </submittedName>
</protein>
<feature type="region of interest" description="Disordered" evidence="1">
    <location>
        <begin position="27"/>
        <end position="51"/>
    </location>
</feature>
<organism evidence="2 3">
    <name type="scientific">Streptomyces violaceus</name>
    <name type="common">Streptomyces venezuelae</name>
    <dbReference type="NCBI Taxonomy" id="1936"/>
    <lineage>
        <taxon>Bacteria</taxon>
        <taxon>Bacillati</taxon>
        <taxon>Actinomycetota</taxon>
        <taxon>Actinomycetes</taxon>
        <taxon>Kitasatosporales</taxon>
        <taxon>Streptomycetaceae</taxon>
        <taxon>Streptomyces</taxon>
    </lineage>
</organism>
<evidence type="ECO:0000313" key="3">
    <source>
        <dbReference type="Proteomes" id="UP001249394"/>
    </source>
</evidence>
<dbReference type="EMBL" id="CP134213">
    <property type="protein sequence ID" value="WND18116.1"/>
    <property type="molecule type" value="Genomic_DNA"/>
</dbReference>
<gene>
    <name evidence="2" type="ORF">RI060_12560</name>
</gene>
<accession>A0ABY9U734</accession>
<proteinExistence type="predicted"/>
<evidence type="ECO:0000313" key="2">
    <source>
        <dbReference type="EMBL" id="WND18116.1"/>
    </source>
</evidence>
<name>A0ABY9U734_STRVL</name>
<reference evidence="2 3" key="1">
    <citation type="submission" date="2023-09" db="EMBL/GenBank/DDBJ databases">
        <title>The genome sequence of Streptomyces anthocyanicus.</title>
        <authorList>
            <person name="Mo P."/>
        </authorList>
    </citation>
    <scope>NUCLEOTIDE SEQUENCE [LARGE SCALE GENOMIC DNA]</scope>
    <source>
        <strain evidence="2 3">JCM 4387</strain>
    </source>
</reference>
<evidence type="ECO:0000256" key="1">
    <source>
        <dbReference type="SAM" id="MobiDB-lite"/>
    </source>
</evidence>
<dbReference type="Proteomes" id="UP001249394">
    <property type="component" value="Chromosome"/>
</dbReference>
<sequence length="168" mass="17748">MTIVDVLTGFAESGGIGVLKPGASLADVSERLGPPQDGEYLPSRRRKKDEPRNLRYGDVRLEVCCDILRAVALSTGSGSVDVPSGVPGKTETVPSAVTAAQLREAFSTAGIRAEEGPWPEPAEQVTLVVRHSPADVHFTFRRIGPDESGGGGAVLHSAIARDTHHVCR</sequence>